<evidence type="ECO:0000313" key="7">
    <source>
        <dbReference type="Proteomes" id="UP000652761"/>
    </source>
</evidence>
<dbReference type="PANTHER" id="PTHR31906">
    <property type="entry name" value="PLASTID-LIPID-ASSOCIATED PROTEIN 4, CHLOROPLASTIC-RELATED"/>
    <property type="match status" value="1"/>
</dbReference>
<evidence type="ECO:0000256" key="1">
    <source>
        <dbReference type="ARBA" id="ARBA00004474"/>
    </source>
</evidence>
<organism evidence="6 7">
    <name type="scientific">Colocasia esculenta</name>
    <name type="common">Wild taro</name>
    <name type="synonym">Arum esculentum</name>
    <dbReference type="NCBI Taxonomy" id="4460"/>
    <lineage>
        <taxon>Eukaryota</taxon>
        <taxon>Viridiplantae</taxon>
        <taxon>Streptophyta</taxon>
        <taxon>Embryophyta</taxon>
        <taxon>Tracheophyta</taxon>
        <taxon>Spermatophyta</taxon>
        <taxon>Magnoliopsida</taxon>
        <taxon>Liliopsida</taxon>
        <taxon>Araceae</taxon>
        <taxon>Aroideae</taxon>
        <taxon>Colocasieae</taxon>
        <taxon>Colocasia</taxon>
    </lineage>
</organism>
<dbReference type="SMR" id="A0A843VFF7"/>
<dbReference type="Pfam" id="PF04755">
    <property type="entry name" value="PAP_fibrillin"/>
    <property type="match status" value="1"/>
</dbReference>
<proteinExistence type="predicted"/>
<name>A0A843VFF7_COLES</name>
<evidence type="ECO:0000313" key="6">
    <source>
        <dbReference type="EMBL" id="MQL94675.1"/>
    </source>
</evidence>
<dbReference type="AlphaFoldDB" id="A0A843VFF7"/>
<sequence>MALPLSSHLSAVARNPCPLRLIPPHPGGSISAVSFYSDGRRVARIPVPFAISGGGGPGGFTPGEGRWKQGKGPKRKPSEEGAEVPKVEPVGPGSQDAAAASGIPDEWGERAEPEVEPPAEPDPPKIEDEDEWGKDPGNGGEQVAPEEDKLGDLKRCLVDTFYGTEYGLKASAEIRAEVVELVGQLEAENPTPAPVEAPELLDGNWVLLYTAFSELLPLIAVGTTPLLKVKKITQEIDTKSSTIINSITLASPFASFSFSASASFEVRSPSRIQVRFKEGTFNPPVIPSSVDLPANVDVFGQKIDLSPLQQTLNPVQEAVASIAHAISGQPPLKVAIPGDRTASWLITTYLDKDLRISRGDGGLFVLAKEGSPLLDQL</sequence>
<dbReference type="EMBL" id="NMUH01001701">
    <property type="protein sequence ID" value="MQL94675.1"/>
    <property type="molecule type" value="Genomic_DNA"/>
</dbReference>
<protein>
    <recommendedName>
        <fullName evidence="5">Plastid lipid-associated protein/fibrillin conserved domain-containing protein</fullName>
    </recommendedName>
</protein>
<feature type="compositionally biased region" description="Gly residues" evidence="4">
    <location>
        <begin position="52"/>
        <end position="62"/>
    </location>
</feature>
<feature type="region of interest" description="Disordered" evidence="4">
    <location>
        <begin position="49"/>
        <end position="148"/>
    </location>
</feature>
<dbReference type="Proteomes" id="UP000652761">
    <property type="component" value="Unassembled WGS sequence"/>
</dbReference>
<keyword evidence="7" id="KW-1185">Reference proteome</keyword>
<accession>A0A843VFF7</accession>
<evidence type="ECO:0000259" key="5">
    <source>
        <dbReference type="Pfam" id="PF04755"/>
    </source>
</evidence>
<reference evidence="6" key="1">
    <citation type="submission" date="2017-07" db="EMBL/GenBank/DDBJ databases">
        <title>Taro Niue Genome Assembly and Annotation.</title>
        <authorList>
            <person name="Atibalentja N."/>
            <person name="Keating K."/>
            <person name="Fields C.J."/>
        </authorList>
    </citation>
    <scope>NUCLEOTIDE SEQUENCE</scope>
    <source>
        <strain evidence="6">Niue_2</strain>
        <tissue evidence="6">Leaf</tissue>
    </source>
</reference>
<dbReference type="GO" id="GO:0009536">
    <property type="term" value="C:plastid"/>
    <property type="evidence" value="ECO:0007669"/>
    <property type="project" value="UniProtKB-SubCell"/>
</dbReference>
<evidence type="ECO:0000256" key="4">
    <source>
        <dbReference type="SAM" id="MobiDB-lite"/>
    </source>
</evidence>
<evidence type="ECO:0000256" key="3">
    <source>
        <dbReference type="ARBA" id="ARBA00022946"/>
    </source>
</evidence>
<dbReference type="OrthoDB" id="498392at2759"/>
<feature type="compositionally biased region" description="Basic and acidic residues" evidence="4">
    <location>
        <begin position="76"/>
        <end position="86"/>
    </location>
</feature>
<keyword evidence="2" id="KW-0934">Plastid</keyword>
<dbReference type="InterPro" id="IPR006843">
    <property type="entry name" value="PAP/fibrillin_dom"/>
</dbReference>
<dbReference type="InterPro" id="IPR039633">
    <property type="entry name" value="PAP"/>
</dbReference>
<keyword evidence="3" id="KW-0809">Transit peptide</keyword>
<evidence type="ECO:0000256" key="2">
    <source>
        <dbReference type="ARBA" id="ARBA00022640"/>
    </source>
</evidence>
<comment type="caution">
    <text evidence="6">The sequence shown here is derived from an EMBL/GenBank/DDBJ whole genome shotgun (WGS) entry which is preliminary data.</text>
</comment>
<comment type="subcellular location">
    <subcellularLocation>
        <location evidence="1">Plastid</location>
    </subcellularLocation>
</comment>
<feature type="domain" description="Plastid lipid-associated protein/fibrillin conserved" evidence="5">
    <location>
        <begin position="152"/>
        <end position="367"/>
    </location>
</feature>
<gene>
    <name evidence="6" type="ORF">Taro_027341</name>
</gene>